<evidence type="ECO:0000313" key="4">
    <source>
        <dbReference type="Proteomes" id="UP000027222"/>
    </source>
</evidence>
<gene>
    <name evidence="3" type="ORF">GALMADRAFT_1353428</name>
</gene>
<accession>A0A067SDI4</accession>
<feature type="signal peptide" evidence="2">
    <location>
        <begin position="1"/>
        <end position="20"/>
    </location>
</feature>
<evidence type="ECO:0000313" key="3">
    <source>
        <dbReference type="EMBL" id="KDR68970.1"/>
    </source>
</evidence>
<protein>
    <submittedName>
        <fullName evidence="3">Uncharacterized protein</fullName>
    </submittedName>
</protein>
<feature type="region of interest" description="Disordered" evidence="1">
    <location>
        <begin position="179"/>
        <end position="198"/>
    </location>
</feature>
<evidence type="ECO:0000256" key="1">
    <source>
        <dbReference type="SAM" id="MobiDB-lite"/>
    </source>
</evidence>
<dbReference type="AlphaFoldDB" id="A0A067SDI4"/>
<organism evidence="3 4">
    <name type="scientific">Galerina marginata (strain CBS 339.88)</name>
    <dbReference type="NCBI Taxonomy" id="685588"/>
    <lineage>
        <taxon>Eukaryota</taxon>
        <taxon>Fungi</taxon>
        <taxon>Dikarya</taxon>
        <taxon>Basidiomycota</taxon>
        <taxon>Agaricomycotina</taxon>
        <taxon>Agaricomycetes</taxon>
        <taxon>Agaricomycetidae</taxon>
        <taxon>Agaricales</taxon>
        <taxon>Agaricineae</taxon>
        <taxon>Strophariaceae</taxon>
        <taxon>Galerina</taxon>
    </lineage>
</organism>
<dbReference type="HOGENOM" id="CLU_1378220_0_0_1"/>
<proteinExistence type="predicted"/>
<feature type="chain" id="PRO_5001645712" evidence="2">
    <location>
        <begin position="21"/>
        <end position="198"/>
    </location>
</feature>
<sequence>MFWFSLRSLLGSSAAGAVLAVHPVSIQVGLGRGFDIRLDYSKKFADTPAIVISTSRTDVEVAIESELQNDAPPASGNLLSNPYPKLDDGDKMRSQPNGGVSLKFFNGVKNGIRPTSRRQHIESIGETDLKVPVMISRVNGSTRRELTAKKEIHRHIDVKCGEEPMVVFRLLVPTRSFSSDHRSNVRLPDTNCDIDEHE</sequence>
<dbReference type="EMBL" id="KL142405">
    <property type="protein sequence ID" value="KDR68970.1"/>
    <property type="molecule type" value="Genomic_DNA"/>
</dbReference>
<name>A0A067SDI4_GALM3</name>
<dbReference type="Proteomes" id="UP000027222">
    <property type="component" value="Unassembled WGS sequence"/>
</dbReference>
<evidence type="ECO:0000256" key="2">
    <source>
        <dbReference type="SAM" id="SignalP"/>
    </source>
</evidence>
<keyword evidence="4" id="KW-1185">Reference proteome</keyword>
<keyword evidence="2" id="KW-0732">Signal</keyword>
<reference evidence="4" key="1">
    <citation type="journal article" date="2014" name="Proc. Natl. Acad. Sci. U.S.A.">
        <title>Extensive sampling of basidiomycete genomes demonstrates inadequacy of the white-rot/brown-rot paradigm for wood decay fungi.</title>
        <authorList>
            <person name="Riley R."/>
            <person name="Salamov A.A."/>
            <person name="Brown D.W."/>
            <person name="Nagy L.G."/>
            <person name="Floudas D."/>
            <person name="Held B.W."/>
            <person name="Levasseur A."/>
            <person name="Lombard V."/>
            <person name="Morin E."/>
            <person name="Otillar R."/>
            <person name="Lindquist E.A."/>
            <person name="Sun H."/>
            <person name="LaButti K.M."/>
            <person name="Schmutz J."/>
            <person name="Jabbour D."/>
            <person name="Luo H."/>
            <person name="Baker S.E."/>
            <person name="Pisabarro A.G."/>
            <person name="Walton J.D."/>
            <person name="Blanchette R.A."/>
            <person name="Henrissat B."/>
            <person name="Martin F."/>
            <person name="Cullen D."/>
            <person name="Hibbett D.S."/>
            <person name="Grigoriev I.V."/>
        </authorList>
    </citation>
    <scope>NUCLEOTIDE SEQUENCE [LARGE SCALE GENOMIC DNA]</scope>
    <source>
        <strain evidence="4">CBS 339.88</strain>
    </source>
</reference>